<dbReference type="SUPFAM" id="SSF55826">
    <property type="entry name" value="YbaK/ProRS associated domain"/>
    <property type="match status" value="1"/>
</dbReference>
<dbReference type="GO" id="GO:0002161">
    <property type="term" value="F:aminoacyl-tRNA deacylase activity"/>
    <property type="evidence" value="ECO:0007669"/>
    <property type="project" value="InterPro"/>
</dbReference>
<dbReference type="GO" id="GO:0016829">
    <property type="term" value="F:lyase activity"/>
    <property type="evidence" value="ECO:0007669"/>
    <property type="project" value="UniProtKB-KW"/>
</dbReference>
<dbReference type="Proteomes" id="UP000028702">
    <property type="component" value="Unassembled WGS sequence"/>
</dbReference>
<dbReference type="Pfam" id="PF04073">
    <property type="entry name" value="tRNA_edit"/>
    <property type="match status" value="1"/>
</dbReference>
<comment type="caution">
    <text evidence="6">The sequence shown here is derived from an EMBL/GenBank/DDBJ whole genome shotgun (WGS) entry which is preliminary data.</text>
</comment>
<keyword evidence="2 4" id="KW-0648">Protein biosynthesis</keyword>
<dbReference type="eggNOG" id="COG2606">
    <property type="taxonomic scope" value="Bacteria"/>
</dbReference>
<organism evidence="6 7">
    <name type="scientific">Tepidicaulis marinus</name>
    <dbReference type="NCBI Taxonomy" id="1333998"/>
    <lineage>
        <taxon>Bacteria</taxon>
        <taxon>Pseudomonadati</taxon>
        <taxon>Pseudomonadota</taxon>
        <taxon>Alphaproteobacteria</taxon>
        <taxon>Hyphomicrobiales</taxon>
        <taxon>Parvibaculaceae</taxon>
        <taxon>Tepidicaulis</taxon>
    </lineage>
</organism>
<dbReference type="PANTHER" id="PTHR30411">
    <property type="entry name" value="CYTOPLASMIC PROTEIN"/>
    <property type="match status" value="1"/>
</dbReference>
<dbReference type="GO" id="GO:0006412">
    <property type="term" value="P:translation"/>
    <property type="evidence" value="ECO:0007669"/>
    <property type="project" value="UniProtKB-KW"/>
</dbReference>
<dbReference type="RefSeq" id="WP_052379449.1">
    <property type="nucleotide sequence ID" value="NZ_BBIO01000013.1"/>
</dbReference>
<protein>
    <recommendedName>
        <fullName evidence="4">Cys-tRNA(Pro)/Cys-tRNA(Cys) deacylase</fullName>
        <ecNumber evidence="4">4.2.-.-</ecNumber>
    </recommendedName>
</protein>
<keyword evidence="7" id="KW-1185">Reference proteome</keyword>
<sequence length="158" mass="16705">MAKGETAAQRFVRLNGIPGTFHEIGVPKDRKTSALEMAKASGLDPARLFKTLIVLADAKTFAMAIVPADRDLDRKALARLMKAKRVDLAPKEKAIKLTGYQMGACAPLGQKSALPAFLDESAFGFASIYVSGGAYGLELEIAPGVLLDAVKGTKAVIT</sequence>
<dbReference type="InterPro" id="IPR007214">
    <property type="entry name" value="YbaK/aa-tRNA-synth-assoc-dom"/>
</dbReference>
<accession>A0A081BD16</accession>
<keyword evidence="3 4" id="KW-0456">Lyase</keyword>
<dbReference type="InterPro" id="IPR036754">
    <property type="entry name" value="YbaK/aa-tRNA-synt-asso_dom_sf"/>
</dbReference>
<dbReference type="EMBL" id="BBIO01000013">
    <property type="protein sequence ID" value="GAK45934.1"/>
    <property type="molecule type" value="Genomic_DNA"/>
</dbReference>
<feature type="domain" description="YbaK/aminoacyl-tRNA synthetase-associated" evidence="5">
    <location>
        <begin position="33"/>
        <end position="146"/>
    </location>
</feature>
<dbReference type="EC" id="4.2.-.-" evidence="4"/>
<evidence type="ECO:0000313" key="6">
    <source>
        <dbReference type="EMBL" id="GAK45934.1"/>
    </source>
</evidence>
<dbReference type="AlphaFoldDB" id="A0A081BD16"/>
<gene>
    <name evidence="6" type="ORF">M2A_2433</name>
</gene>
<evidence type="ECO:0000259" key="5">
    <source>
        <dbReference type="Pfam" id="PF04073"/>
    </source>
</evidence>
<evidence type="ECO:0000256" key="2">
    <source>
        <dbReference type="ARBA" id="ARBA00022917"/>
    </source>
</evidence>
<evidence type="ECO:0000313" key="7">
    <source>
        <dbReference type="Proteomes" id="UP000028702"/>
    </source>
</evidence>
<dbReference type="PANTHER" id="PTHR30411:SF0">
    <property type="entry name" value="CYS-TRNA(PRO)_CYS-TRNA(CYS) DEACYLASE YBAK"/>
    <property type="match status" value="1"/>
</dbReference>
<evidence type="ECO:0000256" key="3">
    <source>
        <dbReference type="ARBA" id="ARBA00023239"/>
    </source>
</evidence>
<dbReference type="PIRSF" id="PIRSF006181">
    <property type="entry name" value="EbsC_YbaK"/>
    <property type="match status" value="1"/>
</dbReference>
<proteinExistence type="inferred from homology"/>
<evidence type="ECO:0000256" key="1">
    <source>
        <dbReference type="ARBA" id="ARBA00009798"/>
    </source>
</evidence>
<dbReference type="STRING" id="1333998.M2A_2433"/>
<evidence type="ECO:0000256" key="4">
    <source>
        <dbReference type="PIRNR" id="PIRNR006181"/>
    </source>
</evidence>
<reference evidence="6 7" key="1">
    <citation type="submission" date="2014-07" db="EMBL/GenBank/DDBJ databases">
        <title>Tepidicaulis marinum gen. nov., sp. nov., a novel marine bacterium denitrifying nitrate to nitrous oxide strictly under microaerobic conditions.</title>
        <authorList>
            <person name="Takeuchi M."/>
            <person name="Yamagishi T."/>
            <person name="Kamagata Y."/>
            <person name="Oshima K."/>
            <person name="Hattori M."/>
            <person name="Katayama T."/>
            <person name="Hanada S."/>
            <person name="Tamaki H."/>
            <person name="Marumo K."/>
            <person name="Maeda H."/>
            <person name="Nedachi M."/>
            <person name="Iwasaki W."/>
            <person name="Suwa Y."/>
            <person name="Sakata S."/>
        </authorList>
    </citation>
    <scope>NUCLEOTIDE SEQUENCE [LARGE SCALE GENOMIC DNA]</scope>
    <source>
        <strain evidence="6 7">MA2</strain>
    </source>
</reference>
<comment type="similarity">
    <text evidence="1 4">Belongs to the prolyl-tRNA editing family. YbaK/EbsC subfamily.</text>
</comment>
<dbReference type="Gene3D" id="3.90.960.10">
    <property type="entry name" value="YbaK/aminoacyl-tRNA synthetase-associated domain"/>
    <property type="match status" value="1"/>
</dbReference>
<name>A0A081BD16_9HYPH</name>
<dbReference type="InterPro" id="IPR004369">
    <property type="entry name" value="Prolyl-tRNA_editing_YbaK/EbsC"/>
</dbReference>